<evidence type="ECO:0000313" key="3">
    <source>
        <dbReference type="Proteomes" id="UP000054538"/>
    </source>
</evidence>
<dbReference type="GO" id="GO:0015074">
    <property type="term" value="P:DNA integration"/>
    <property type="evidence" value="ECO:0007669"/>
    <property type="project" value="InterPro"/>
</dbReference>
<dbReference type="OrthoDB" id="3266428at2759"/>
<name>A0A0D0CZX5_9AGAM</name>
<accession>A0A0D0CZX5</accession>
<dbReference type="Gene3D" id="1.10.443.10">
    <property type="entry name" value="Intergrase catalytic core"/>
    <property type="match status" value="1"/>
</dbReference>
<dbReference type="EMBL" id="KN830140">
    <property type="protein sequence ID" value="KIK73064.1"/>
    <property type="molecule type" value="Genomic_DNA"/>
</dbReference>
<feature type="non-terminal residue" evidence="2">
    <location>
        <position position="230"/>
    </location>
</feature>
<sequence>MAFWSCCRLSELTIRNRNDFNPFKHVSYSILPLNIQTLANNTSYVFFHIPWTKTTKEQGADISVTDHPYHMSLLEALSLHEHINVNIPHSAPLFSYRTSTGWQPLVRAEFINCCNDIWVQNSFPNMPGHAFRIGSSMELLLQGVNLDIISVQGRWTSRAFLDYWRCIESILPLFISSSMNLNRLQDVDTTIRDFSKRHNLLFKPGACRSAIALIGSTQGAEISLGLESTV</sequence>
<evidence type="ECO:0000313" key="2">
    <source>
        <dbReference type="EMBL" id="KIK73064.1"/>
    </source>
</evidence>
<dbReference type="Proteomes" id="UP000054538">
    <property type="component" value="Unassembled WGS sequence"/>
</dbReference>
<dbReference type="STRING" id="930991.A0A0D0CZX5"/>
<protein>
    <recommendedName>
        <fullName evidence="4">DNA breaking-rejoining enzyme</fullName>
    </recommendedName>
</protein>
<dbReference type="GO" id="GO:0003677">
    <property type="term" value="F:DNA binding"/>
    <property type="evidence" value="ECO:0007669"/>
    <property type="project" value="InterPro"/>
</dbReference>
<gene>
    <name evidence="2" type="ORF">PAXRUDRAFT_796317</name>
</gene>
<reference evidence="3" key="2">
    <citation type="submission" date="2015-01" db="EMBL/GenBank/DDBJ databases">
        <title>Evolutionary Origins and Diversification of the Mycorrhizal Mutualists.</title>
        <authorList>
            <consortium name="DOE Joint Genome Institute"/>
            <consortium name="Mycorrhizal Genomics Consortium"/>
            <person name="Kohler A."/>
            <person name="Kuo A."/>
            <person name="Nagy L.G."/>
            <person name="Floudas D."/>
            <person name="Copeland A."/>
            <person name="Barry K.W."/>
            <person name="Cichocki N."/>
            <person name="Veneault-Fourrey C."/>
            <person name="LaButti K."/>
            <person name="Lindquist E.A."/>
            <person name="Lipzen A."/>
            <person name="Lundell T."/>
            <person name="Morin E."/>
            <person name="Murat C."/>
            <person name="Riley R."/>
            <person name="Ohm R."/>
            <person name="Sun H."/>
            <person name="Tunlid A."/>
            <person name="Henrissat B."/>
            <person name="Grigoriev I.V."/>
            <person name="Hibbett D.S."/>
            <person name="Martin F."/>
        </authorList>
    </citation>
    <scope>NUCLEOTIDE SEQUENCE [LARGE SCALE GENOMIC DNA]</scope>
    <source>
        <strain evidence="3">Ve08.2h10</strain>
    </source>
</reference>
<proteinExistence type="predicted"/>
<dbReference type="InterPro" id="IPR011010">
    <property type="entry name" value="DNA_brk_join_enz"/>
</dbReference>
<dbReference type="InParanoid" id="A0A0D0CZX5"/>
<keyword evidence="3" id="KW-1185">Reference proteome</keyword>
<evidence type="ECO:0008006" key="4">
    <source>
        <dbReference type="Google" id="ProtNLM"/>
    </source>
</evidence>
<dbReference type="GO" id="GO:0006310">
    <property type="term" value="P:DNA recombination"/>
    <property type="evidence" value="ECO:0007669"/>
    <property type="project" value="UniProtKB-KW"/>
</dbReference>
<dbReference type="SUPFAM" id="SSF56349">
    <property type="entry name" value="DNA breaking-rejoining enzymes"/>
    <property type="match status" value="1"/>
</dbReference>
<evidence type="ECO:0000256" key="1">
    <source>
        <dbReference type="ARBA" id="ARBA00023172"/>
    </source>
</evidence>
<dbReference type="AlphaFoldDB" id="A0A0D0CZX5"/>
<dbReference type="HOGENOM" id="CLU_003292_1_3_1"/>
<organism evidence="2 3">
    <name type="scientific">Paxillus rubicundulus Ve08.2h10</name>
    <dbReference type="NCBI Taxonomy" id="930991"/>
    <lineage>
        <taxon>Eukaryota</taxon>
        <taxon>Fungi</taxon>
        <taxon>Dikarya</taxon>
        <taxon>Basidiomycota</taxon>
        <taxon>Agaricomycotina</taxon>
        <taxon>Agaricomycetes</taxon>
        <taxon>Agaricomycetidae</taxon>
        <taxon>Boletales</taxon>
        <taxon>Paxilineae</taxon>
        <taxon>Paxillaceae</taxon>
        <taxon>Paxillus</taxon>
    </lineage>
</organism>
<reference evidence="2 3" key="1">
    <citation type="submission" date="2014-04" db="EMBL/GenBank/DDBJ databases">
        <authorList>
            <consortium name="DOE Joint Genome Institute"/>
            <person name="Kuo A."/>
            <person name="Kohler A."/>
            <person name="Jargeat P."/>
            <person name="Nagy L.G."/>
            <person name="Floudas D."/>
            <person name="Copeland A."/>
            <person name="Barry K.W."/>
            <person name="Cichocki N."/>
            <person name="Veneault-Fourrey C."/>
            <person name="LaButti K."/>
            <person name="Lindquist E.A."/>
            <person name="Lipzen A."/>
            <person name="Lundell T."/>
            <person name="Morin E."/>
            <person name="Murat C."/>
            <person name="Sun H."/>
            <person name="Tunlid A."/>
            <person name="Henrissat B."/>
            <person name="Grigoriev I.V."/>
            <person name="Hibbett D.S."/>
            <person name="Martin F."/>
            <person name="Nordberg H.P."/>
            <person name="Cantor M.N."/>
            <person name="Hua S.X."/>
        </authorList>
    </citation>
    <scope>NUCLEOTIDE SEQUENCE [LARGE SCALE GENOMIC DNA]</scope>
    <source>
        <strain evidence="2 3">Ve08.2h10</strain>
    </source>
</reference>
<dbReference type="InterPro" id="IPR013762">
    <property type="entry name" value="Integrase-like_cat_sf"/>
</dbReference>
<keyword evidence="1" id="KW-0233">DNA recombination</keyword>